<reference evidence="3 4" key="1">
    <citation type="submission" date="2024-08" db="EMBL/GenBank/DDBJ databases">
        <authorList>
            <person name="Cucini C."/>
            <person name="Frati F."/>
        </authorList>
    </citation>
    <scope>NUCLEOTIDE SEQUENCE [LARGE SCALE GENOMIC DNA]</scope>
</reference>
<sequence>MEDENQAGCSKSFGFPPFLAGEVVDVNDSYCGNDTEQQQNGELIEHQPQHLPTDGNHSGSILASPSNDQEGWISKLRFDYSTVKSDVIFWKQRVEAQQVEIKNWKKEYTQCDFKKQEEEHKNRDLKVIIKEMEQEKNLLEMTNAQSQEKIKTLESHLGEEKMQKNKLEENTALLNKEVDDLKSQLRKKNKELQNMKEICEKETDNCNLLREDLERAQNKEKKQKETLSSYKNVILNCKTTLIENLSTLIKTDLGKLEEIVAVHDEDKDVNEEKVVSATTSDKSQSQEMVVEYQEEETGLKRKTRSTSVSSSTTSSSSSVRSSQNQMEGQHLNAKGKKKGKATCNSSRSLRAHKKAQDKWQRLKYRTRANPDYFSPGFEQVGNSAGDQEGTYKDKFCAAVQSVGINNNSVDNNVGQPSSPMYEIVEIEMKYFHNNMFDLFPTIETNDFIKNKIYSIKALTQLGKNFEKRGEVVTVQDDENSGVQEEKVVRAEARAMNQSRLLNIRRIRELL</sequence>
<feature type="compositionally biased region" description="Polar residues" evidence="2">
    <location>
        <begin position="55"/>
        <end position="66"/>
    </location>
</feature>
<feature type="region of interest" description="Disordered" evidence="2">
    <location>
        <begin position="47"/>
        <end position="66"/>
    </location>
</feature>
<protein>
    <submittedName>
        <fullName evidence="3">Uncharacterized protein</fullName>
    </submittedName>
</protein>
<dbReference type="EMBL" id="CAXLJM020000124">
    <property type="protein sequence ID" value="CAL8139186.1"/>
    <property type="molecule type" value="Genomic_DNA"/>
</dbReference>
<organism evidence="3 4">
    <name type="scientific">Orchesella dallaii</name>
    <dbReference type="NCBI Taxonomy" id="48710"/>
    <lineage>
        <taxon>Eukaryota</taxon>
        <taxon>Metazoa</taxon>
        <taxon>Ecdysozoa</taxon>
        <taxon>Arthropoda</taxon>
        <taxon>Hexapoda</taxon>
        <taxon>Collembola</taxon>
        <taxon>Entomobryomorpha</taxon>
        <taxon>Entomobryoidea</taxon>
        <taxon>Orchesellidae</taxon>
        <taxon>Orchesellinae</taxon>
        <taxon>Orchesella</taxon>
    </lineage>
</organism>
<evidence type="ECO:0000256" key="2">
    <source>
        <dbReference type="SAM" id="MobiDB-lite"/>
    </source>
</evidence>
<dbReference type="Proteomes" id="UP001642540">
    <property type="component" value="Unassembled WGS sequence"/>
</dbReference>
<feature type="compositionally biased region" description="Low complexity" evidence="2">
    <location>
        <begin position="305"/>
        <end position="322"/>
    </location>
</feature>
<evidence type="ECO:0000256" key="1">
    <source>
        <dbReference type="SAM" id="Coils"/>
    </source>
</evidence>
<feature type="compositionally biased region" description="Polar residues" evidence="2">
    <location>
        <begin position="276"/>
        <end position="287"/>
    </location>
</feature>
<comment type="caution">
    <text evidence="3">The sequence shown here is derived from an EMBL/GenBank/DDBJ whole genome shotgun (WGS) entry which is preliminary data.</text>
</comment>
<feature type="region of interest" description="Disordered" evidence="2">
    <location>
        <begin position="268"/>
        <end position="358"/>
    </location>
</feature>
<proteinExistence type="predicted"/>
<gene>
    <name evidence="3" type="ORF">ODALV1_LOCUS27721</name>
</gene>
<evidence type="ECO:0000313" key="3">
    <source>
        <dbReference type="EMBL" id="CAL8139186.1"/>
    </source>
</evidence>
<name>A0ABP1RZ75_9HEXA</name>
<accession>A0ABP1RZ75</accession>
<evidence type="ECO:0000313" key="4">
    <source>
        <dbReference type="Proteomes" id="UP001642540"/>
    </source>
</evidence>
<feature type="coiled-coil region" evidence="1">
    <location>
        <begin position="115"/>
        <end position="233"/>
    </location>
</feature>
<keyword evidence="1" id="KW-0175">Coiled coil</keyword>
<keyword evidence="4" id="KW-1185">Reference proteome</keyword>